<dbReference type="Proteomes" id="UP000812270">
    <property type="component" value="Unassembled WGS sequence"/>
</dbReference>
<keyword evidence="3" id="KW-1185">Reference proteome</keyword>
<protein>
    <submittedName>
        <fullName evidence="2">TPM domain-containing protein</fullName>
    </submittedName>
</protein>
<reference evidence="2" key="1">
    <citation type="submission" date="2021-06" db="EMBL/GenBank/DDBJ databases">
        <authorList>
            <person name="Huq M.A."/>
        </authorList>
    </citation>
    <scope>NUCLEOTIDE SEQUENCE</scope>
    <source>
        <strain evidence="2">MAH-26</strain>
    </source>
</reference>
<evidence type="ECO:0000313" key="3">
    <source>
        <dbReference type="Proteomes" id="UP000812270"/>
    </source>
</evidence>
<accession>A0A9E2SB86</accession>
<dbReference type="Pfam" id="PF04536">
    <property type="entry name" value="TPM_phosphatase"/>
    <property type="match status" value="1"/>
</dbReference>
<sequence length="152" mass="17505">MPFFSSSKRTFLDSHESADIIAAIKQAERRTSGEIRVYIESKCRYVSAIDRASEIFDVLKMERTDNHNAVLIYLAVKDRQVAIFGDHGIHQKTGDAFWEKEVAHMLEHFKQEHYATGLCKAINDVGEALHYHFPYDNETDKNELPDDIIFGK</sequence>
<dbReference type="PANTHER" id="PTHR30373">
    <property type="entry name" value="UPF0603 PROTEIN YGCG"/>
    <property type="match status" value="1"/>
</dbReference>
<organism evidence="2 3">
    <name type="scientific">Pinibacter aurantiacus</name>
    <dbReference type="NCBI Taxonomy" id="2851599"/>
    <lineage>
        <taxon>Bacteria</taxon>
        <taxon>Pseudomonadati</taxon>
        <taxon>Bacteroidota</taxon>
        <taxon>Chitinophagia</taxon>
        <taxon>Chitinophagales</taxon>
        <taxon>Chitinophagaceae</taxon>
        <taxon>Pinibacter</taxon>
    </lineage>
</organism>
<dbReference type="InterPro" id="IPR007621">
    <property type="entry name" value="TPM_dom"/>
</dbReference>
<evidence type="ECO:0000259" key="1">
    <source>
        <dbReference type="Pfam" id="PF04536"/>
    </source>
</evidence>
<name>A0A9E2SB86_9BACT</name>
<feature type="domain" description="TPM" evidence="1">
    <location>
        <begin position="10"/>
        <end position="127"/>
    </location>
</feature>
<proteinExistence type="predicted"/>
<dbReference type="RefSeq" id="WP_217794044.1">
    <property type="nucleotide sequence ID" value="NZ_JAHSPG010000016.1"/>
</dbReference>
<evidence type="ECO:0000313" key="2">
    <source>
        <dbReference type="EMBL" id="MBV4359781.1"/>
    </source>
</evidence>
<dbReference type="AlphaFoldDB" id="A0A9E2SB86"/>
<dbReference type="EMBL" id="JAHSPG010000016">
    <property type="protein sequence ID" value="MBV4359781.1"/>
    <property type="molecule type" value="Genomic_DNA"/>
</dbReference>
<comment type="caution">
    <text evidence="2">The sequence shown here is derived from an EMBL/GenBank/DDBJ whole genome shotgun (WGS) entry which is preliminary data.</text>
</comment>
<dbReference type="PANTHER" id="PTHR30373:SF8">
    <property type="entry name" value="BLL7265 PROTEIN"/>
    <property type="match status" value="1"/>
</dbReference>
<gene>
    <name evidence="2" type="ORF">KTO63_21610</name>
</gene>